<gene>
    <name evidence="1" type="ORF">BDN72DRAFT_781483</name>
</gene>
<evidence type="ECO:0000313" key="2">
    <source>
        <dbReference type="Proteomes" id="UP000308600"/>
    </source>
</evidence>
<feature type="non-terminal residue" evidence="1">
    <location>
        <position position="1"/>
    </location>
</feature>
<keyword evidence="2" id="KW-1185">Reference proteome</keyword>
<dbReference type="EMBL" id="ML209165">
    <property type="protein sequence ID" value="TFK58863.1"/>
    <property type="molecule type" value="Genomic_DNA"/>
</dbReference>
<proteinExistence type="predicted"/>
<protein>
    <submittedName>
        <fullName evidence="1">Uncharacterized protein</fullName>
    </submittedName>
</protein>
<dbReference type="Proteomes" id="UP000308600">
    <property type="component" value="Unassembled WGS sequence"/>
</dbReference>
<accession>A0ACD2ZZ58</accession>
<sequence length="175" mass="19783">WSPDRQALFEDKISRLTASAGFALSWVENPEWVSFCQEFLPSAKLFSRKSLSDRILPTTLKTIRDEAKTTTKGQKVTLQCDGWTGVNNHHFQAFMMTTEERKLFTVGVSDTSSSRKTAANLLVLMKEIMNTVQRDWGAIVIAFTTDASGESRRARLDLHLEFPSLVTPDCWAHQV</sequence>
<reference evidence="1 2" key="1">
    <citation type="journal article" date="2019" name="Nat. Ecol. Evol.">
        <title>Megaphylogeny resolves global patterns of mushroom evolution.</title>
        <authorList>
            <person name="Varga T."/>
            <person name="Krizsan K."/>
            <person name="Foldi C."/>
            <person name="Dima B."/>
            <person name="Sanchez-Garcia M."/>
            <person name="Sanchez-Ramirez S."/>
            <person name="Szollosi G.J."/>
            <person name="Szarkandi J.G."/>
            <person name="Papp V."/>
            <person name="Albert L."/>
            <person name="Andreopoulos W."/>
            <person name="Angelini C."/>
            <person name="Antonin V."/>
            <person name="Barry K.W."/>
            <person name="Bougher N.L."/>
            <person name="Buchanan P."/>
            <person name="Buyck B."/>
            <person name="Bense V."/>
            <person name="Catcheside P."/>
            <person name="Chovatia M."/>
            <person name="Cooper J."/>
            <person name="Damon W."/>
            <person name="Desjardin D."/>
            <person name="Finy P."/>
            <person name="Geml J."/>
            <person name="Haridas S."/>
            <person name="Hughes K."/>
            <person name="Justo A."/>
            <person name="Karasinski D."/>
            <person name="Kautmanova I."/>
            <person name="Kiss B."/>
            <person name="Kocsube S."/>
            <person name="Kotiranta H."/>
            <person name="LaButti K.M."/>
            <person name="Lechner B.E."/>
            <person name="Liimatainen K."/>
            <person name="Lipzen A."/>
            <person name="Lukacs Z."/>
            <person name="Mihaltcheva S."/>
            <person name="Morgado L.N."/>
            <person name="Niskanen T."/>
            <person name="Noordeloos M.E."/>
            <person name="Ohm R.A."/>
            <person name="Ortiz-Santana B."/>
            <person name="Ovrebo C."/>
            <person name="Racz N."/>
            <person name="Riley R."/>
            <person name="Savchenko A."/>
            <person name="Shiryaev A."/>
            <person name="Soop K."/>
            <person name="Spirin V."/>
            <person name="Szebenyi C."/>
            <person name="Tomsovsky M."/>
            <person name="Tulloss R.E."/>
            <person name="Uehling J."/>
            <person name="Grigoriev I.V."/>
            <person name="Vagvolgyi C."/>
            <person name="Papp T."/>
            <person name="Martin F.M."/>
            <person name="Miettinen O."/>
            <person name="Hibbett D.S."/>
            <person name="Nagy L.G."/>
        </authorList>
    </citation>
    <scope>NUCLEOTIDE SEQUENCE [LARGE SCALE GENOMIC DNA]</scope>
    <source>
        <strain evidence="1 2">NL-1719</strain>
    </source>
</reference>
<name>A0ACD2ZZ58_9AGAR</name>
<evidence type="ECO:0000313" key="1">
    <source>
        <dbReference type="EMBL" id="TFK58863.1"/>
    </source>
</evidence>
<organism evidence="1 2">
    <name type="scientific">Pluteus cervinus</name>
    <dbReference type="NCBI Taxonomy" id="181527"/>
    <lineage>
        <taxon>Eukaryota</taxon>
        <taxon>Fungi</taxon>
        <taxon>Dikarya</taxon>
        <taxon>Basidiomycota</taxon>
        <taxon>Agaricomycotina</taxon>
        <taxon>Agaricomycetes</taxon>
        <taxon>Agaricomycetidae</taxon>
        <taxon>Agaricales</taxon>
        <taxon>Pluteineae</taxon>
        <taxon>Pluteaceae</taxon>
        <taxon>Pluteus</taxon>
    </lineage>
</organism>